<feature type="region of interest" description="Disordered" evidence="1">
    <location>
        <begin position="1"/>
        <end position="74"/>
    </location>
</feature>
<dbReference type="RefSeq" id="XP_022236434.1">
    <property type="nucleotide sequence ID" value="XM_022380726.1"/>
</dbReference>
<organism evidence="2 3">
    <name type="scientific">Limulus polyphemus</name>
    <name type="common">Atlantic horseshoe crab</name>
    <dbReference type="NCBI Taxonomy" id="6850"/>
    <lineage>
        <taxon>Eukaryota</taxon>
        <taxon>Metazoa</taxon>
        <taxon>Ecdysozoa</taxon>
        <taxon>Arthropoda</taxon>
        <taxon>Chelicerata</taxon>
        <taxon>Merostomata</taxon>
        <taxon>Xiphosura</taxon>
        <taxon>Limulidae</taxon>
        <taxon>Limulus</taxon>
    </lineage>
</organism>
<protein>
    <submittedName>
        <fullName evidence="3">Uncharacterized protein LOC111083971</fullName>
    </submittedName>
</protein>
<evidence type="ECO:0000313" key="2">
    <source>
        <dbReference type="Proteomes" id="UP000694941"/>
    </source>
</evidence>
<evidence type="ECO:0000313" key="3">
    <source>
        <dbReference type="RefSeq" id="XP_022236434.1"/>
    </source>
</evidence>
<name>A0ABM1RYH9_LIMPO</name>
<keyword evidence="2" id="KW-1185">Reference proteome</keyword>
<evidence type="ECO:0000256" key="1">
    <source>
        <dbReference type="SAM" id="MobiDB-lite"/>
    </source>
</evidence>
<accession>A0ABM1RYH9</accession>
<dbReference type="GeneID" id="111083971"/>
<gene>
    <name evidence="3" type="primary">LOC111083971</name>
</gene>
<reference evidence="3" key="1">
    <citation type="submission" date="2025-08" db="UniProtKB">
        <authorList>
            <consortium name="RefSeq"/>
        </authorList>
    </citation>
    <scope>IDENTIFICATION</scope>
    <source>
        <tissue evidence="3">Muscle</tissue>
    </source>
</reference>
<proteinExistence type="predicted"/>
<feature type="compositionally biased region" description="Basic and acidic residues" evidence="1">
    <location>
        <begin position="34"/>
        <end position="46"/>
    </location>
</feature>
<dbReference type="Proteomes" id="UP000694941">
    <property type="component" value="Unplaced"/>
</dbReference>
<sequence>MIGGTGSRHLCGRRRSSSPDISSHHRYLSPSKPRTHDEEKEDEKLKKNVPLHRSTRLSPQRMISNRRRASNHKSCTFKHSQFEGMTLEEVALRALSAEAAGRNEDGGLTGPRTLVQAMAQRKATPAEKTPTSLFVLKEDNIIRRYTKFVIEWPYPLMLL</sequence>